<evidence type="ECO:0000313" key="10">
    <source>
        <dbReference type="Proteomes" id="UP000541610"/>
    </source>
</evidence>
<dbReference type="AlphaFoldDB" id="A0A7J6PGA6"/>
<evidence type="ECO:0000256" key="8">
    <source>
        <dbReference type="SAM" id="Phobius"/>
    </source>
</evidence>
<dbReference type="OrthoDB" id="1368at2759"/>
<dbReference type="GO" id="GO:0016020">
    <property type="term" value="C:membrane"/>
    <property type="evidence" value="ECO:0007669"/>
    <property type="project" value="UniProtKB-SubCell"/>
</dbReference>
<proteinExistence type="predicted"/>
<feature type="transmembrane region" description="Helical" evidence="8">
    <location>
        <begin position="230"/>
        <end position="249"/>
    </location>
</feature>
<dbReference type="PANTHER" id="PTHR33281">
    <property type="entry name" value="UPF0187 PROTEIN YNEE"/>
    <property type="match status" value="1"/>
</dbReference>
<feature type="transmembrane region" description="Helical" evidence="8">
    <location>
        <begin position="740"/>
        <end position="760"/>
    </location>
</feature>
<evidence type="ECO:0000256" key="3">
    <source>
        <dbReference type="ARBA" id="ARBA00022692"/>
    </source>
</evidence>
<dbReference type="InterPro" id="IPR044669">
    <property type="entry name" value="YneE/VCCN1/2-like"/>
</dbReference>
<keyword evidence="3 8" id="KW-0812">Transmembrane</keyword>
<dbReference type="EMBL" id="JABANP010000024">
    <property type="protein sequence ID" value="KAF4695129.1"/>
    <property type="molecule type" value="Genomic_DNA"/>
</dbReference>
<feature type="region of interest" description="Disordered" evidence="7">
    <location>
        <begin position="833"/>
        <end position="858"/>
    </location>
</feature>
<feature type="transmembrane region" description="Helical" evidence="8">
    <location>
        <begin position="465"/>
        <end position="487"/>
    </location>
</feature>
<feature type="transmembrane region" description="Helical" evidence="8">
    <location>
        <begin position="767"/>
        <end position="783"/>
    </location>
</feature>
<evidence type="ECO:0000256" key="2">
    <source>
        <dbReference type="ARBA" id="ARBA00022448"/>
    </source>
</evidence>
<evidence type="ECO:0000256" key="1">
    <source>
        <dbReference type="ARBA" id="ARBA00004141"/>
    </source>
</evidence>
<dbReference type="Pfam" id="PF25539">
    <property type="entry name" value="Bestrophin_2"/>
    <property type="match status" value="3"/>
</dbReference>
<evidence type="ECO:0000313" key="9">
    <source>
        <dbReference type="EMBL" id="KAF4695129.1"/>
    </source>
</evidence>
<evidence type="ECO:0000256" key="6">
    <source>
        <dbReference type="ARBA" id="ARBA00023136"/>
    </source>
</evidence>
<feature type="compositionally biased region" description="Low complexity" evidence="7">
    <location>
        <begin position="836"/>
        <end position="858"/>
    </location>
</feature>
<accession>A0A7J6PGA6</accession>
<comment type="caution">
    <text evidence="9">The sequence shown here is derived from an EMBL/GenBank/DDBJ whole genome shotgun (WGS) entry which is preliminary data.</text>
</comment>
<keyword evidence="5" id="KW-0406">Ion transport</keyword>
<dbReference type="GO" id="GO:0005254">
    <property type="term" value="F:chloride channel activity"/>
    <property type="evidence" value="ECO:0007669"/>
    <property type="project" value="InterPro"/>
</dbReference>
<name>A0A7J6PGA6_PEROL</name>
<reference evidence="9 10" key="1">
    <citation type="submission" date="2020-04" db="EMBL/GenBank/DDBJ databases">
        <title>Perkinsus olseni comparative genomics.</title>
        <authorList>
            <person name="Bogema D.R."/>
        </authorList>
    </citation>
    <scope>NUCLEOTIDE SEQUENCE [LARGE SCALE GENOMIC DNA]</scope>
    <source>
        <strain evidence="9">00978-12</strain>
    </source>
</reference>
<protein>
    <submittedName>
        <fullName evidence="9">Zinc finger, RAN-binding domain containing 2</fullName>
    </submittedName>
</protein>
<evidence type="ECO:0000256" key="7">
    <source>
        <dbReference type="SAM" id="MobiDB-lite"/>
    </source>
</evidence>
<dbReference type="Proteomes" id="UP000541610">
    <property type="component" value="Unassembled WGS sequence"/>
</dbReference>
<sequence length="858" mass="94509">MAATEGFCSPSGEQHQYWEGVTNVHLMASKWGDAFMQINSFINVTIRTCSSDQQRKELEVVRSRTLHWFSLLSAIAIANLNGKDISDLRTAFKHRTIHRLRAGVTAGRLNEVVKVTSKERRELTPAGEKKRTLLSFVGERLSQYREDAGLGRLVIIGPCSEDEIDQLKGSEDKTWIIPVWIEEALTRICVNGLIKVPAPIASRCYQEISTGMMGYNQALKVSQVPFPFPFAQMVSLLLLIFLFMCPIMVVKMTEGAALSPILSFFCLLGYWGLNEIAVELENPFGDDDNDLPLEAIHTVATSVTAMGSSRTSIEAASSQYMAFLFPQEFVDSLHTCATVGPAKPFHHPSLAEMTDQQLETITKASKLALSRVNHAEGTVQSSVSQQFSAVAKINDELDRIGVEDRRLHFGPCVTLEDLTLLNMADLQELLGPAALRVHSDMITYDNKQSAFRLILQLSGSVFPRAVPAGVVAAVIAMCLGLDILPFIPPSIDHPFAVQIFAIVLGYVIVFRTNMALGRYREGITSVQVMVSKWGDAFMQINAFINVRLRSAEDDPQLEAALHALKARILHWFTLLSGIAMMQLQDREVDLVNGFGYRPLENNKHVGRRSFLQGRETGRRGIRRGSLLLPRASVMMMLEPPVAGGSMLERMNSSAVAAYNVSRLTVVGECSEEEVRHLEECSDKGLVVARWISETVSRSCLEGLITVPPPILSRCYQEISNGMLGFNQAFRVTLVPFPFPFAQLLALLLLVFVVICPTMVVKMTVGKILSPILSFFAVLGYWGLNQIAVELENPFGDDKNDLPLEHVHTAFVDGIHDCAFAGLAETEFADGRRLKQAPAPTAPAEAAPSRTALAEGSSG</sequence>
<feature type="transmembrane region" description="Helical" evidence="8">
    <location>
        <begin position="493"/>
        <end position="510"/>
    </location>
</feature>
<comment type="subcellular location">
    <subcellularLocation>
        <location evidence="1">Membrane</location>
        <topology evidence="1">Multi-pass membrane protein</topology>
    </subcellularLocation>
</comment>
<evidence type="ECO:0000256" key="4">
    <source>
        <dbReference type="ARBA" id="ARBA00022989"/>
    </source>
</evidence>
<keyword evidence="4 8" id="KW-1133">Transmembrane helix</keyword>
<gene>
    <name evidence="9" type="primary">ZRANB2_1</name>
    <name evidence="9" type="ORF">FOZ60_005867</name>
</gene>
<dbReference type="PANTHER" id="PTHR33281:SF20">
    <property type="match status" value="1"/>
</dbReference>
<evidence type="ECO:0000256" key="5">
    <source>
        <dbReference type="ARBA" id="ARBA00023065"/>
    </source>
</evidence>
<organism evidence="9 10">
    <name type="scientific">Perkinsus olseni</name>
    <name type="common">Perkinsus atlanticus</name>
    <dbReference type="NCBI Taxonomy" id="32597"/>
    <lineage>
        <taxon>Eukaryota</taxon>
        <taxon>Sar</taxon>
        <taxon>Alveolata</taxon>
        <taxon>Perkinsozoa</taxon>
        <taxon>Perkinsea</taxon>
        <taxon>Perkinsida</taxon>
        <taxon>Perkinsidae</taxon>
        <taxon>Perkinsus</taxon>
    </lineage>
</organism>
<keyword evidence="2" id="KW-0813">Transport</keyword>
<keyword evidence="6 8" id="KW-0472">Membrane</keyword>